<feature type="domain" description="2,4-diaminopentanoate dehydrogenase C-terminal" evidence="1">
    <location>
        <begin position="199"/>
        <end position="343"/>
    </location>
</feature>
<dbReference type="Proteomes" id="UP001206639">
    <property type="component" value="Unassembled WGS sequence"/>
</dbReference>
<evidence type="ECO:0000259" key="1">
    <source>
        <dbReference type="Pfam" id="PF19328"/>
    </source>
</evidence>
<dbReference type="EMBL" id="JAODWD010000001">
    <property type="protein sequence ID" value="MCT7657189.1"/>
    <property type="molecule type" value="Genomic_DNA"/>
</dbReference>
<accession>A0ABT2M6D0</accession>
<dbReference type="SUPFAM" id="SSF51735">
    <property type="entry name" value="NAD(P)-binding Rossmann-fold domains"/>
    <property type="match status" value="1"/>
</dbReference>
<gene>
    <name evidence="2" type="ORF">N4S67_01985</name>
</gene>
<dbReference type="CDD" id="cd24146">
    <property type="entry name" value="nat-AmDH_N_like"/>
    <property type="match status" value="1"/>
</dbReference>
<protein>
    <recommendedName>
        <fullName evidence="1">2,4-diaminopentanoate dehydrogenase C-terminal domain-containing protein</fullName>
    </recommendedName>
</protein>
<dbReference type="InterPro" id="IPR045760">
    <property type="entry name" value="DAP_DH_C"/>
</dbReference>
<evidence type="ECO:0000313" key="2">
    <source>
        <dbReference type="EMBL" id="MCT7657189.1"/>
    </source>
</evidence>
<evidence type="ECO:0000313" key="3">
    <source>
        <dbReference type="Proteomes" id="UP001206639"/>
    </source>
</evidence>
<name>A0ABT2M6D0_9MYCO</name>
<reference evidence="3" key="1">
    <citation type="submission" date="2023-07" db="EMBL/GenBank/DDBJ databases">
        <authorList>
            <person name="Deng Y."/>
            <person name="Zhang Y.-Q."/>
        </authorList>
    </citation>
    <scope>NUCLEOTIDE SEQUENCE [LARGE SCALE GENOMIC DNA]</scope>
    <source>
        <strain evidence="3">CPCC 205710</strain>
    </source>
</reference>
<proteinExistence type="predicted"/>
<comment type="caution">
    <text evidence="2">The sequence shown here is derived from an EMBL/GenBank/DDBJ whole genome shotgun (WGS) entry which is preliminary data.</text>
</comment>
<dbReference type="InterPro" id="IPR036291">
    <property type="entry name" value="NAD(P)-bd_dom_sf"/>
</dbReference>
<sequence length="345" mass="36614">MAHFGTGHTGMVVLRQLLQRDDLELVGHLVHSPDKVGKDSGVLAGGDPVGVTATDDFGAFCALDADCVTYLATDFGRPIDEVIDQMCLLLAAGKNIVTTTFVRLVYAPSLDPETLEKLQSACTTGQSSFFGTGVSPGFTVDALPTYCASLCAAPGQVRVAERILQGTYEDPLSFAALGFGRVPDGDLTNIPADHWAPHFAGTMAMLADGFGWQLDEVLGYQDLALADRDYESAAGSIRQGTVGSVRLRFEGWVDGEPRLLLSWIYTMPDDLRDGWAPPLPRESAARRFTHITIDADPEIAVTVELTGGELPGVTATASRAVNAIPAVCRAAPTVHTALDLVITPA</sequence>
<organism evidence="2 3">
    <name type="scientific">Mycobacterium deserti</name>
    <dbReference type="NCBI Taxonomy" id="2978347"/>
    <lineage>
        <taxon>Bacteria</taxon>
        <taxon>Bacillati</taxon>
        <taxon>Actinomycetota</taxon>
        <taxon>Actinomycetes</taxon>
        <taxon>Mycobacteriales</taxon>
        <taxon>Mycobacteriaceae</taxon>
        <taxon>Mycobacterium</taxon>
    </lineage>
</organism>
<dbReference type="Gene3D" id="3.40.50.720">
    <property type="entry name" value="NAD(P)-binding Rossmann-like Domain"/>
    <property type="match status" value="1"/>
</dbReference>
<keyword evidence="3" id="KW-1185">Reference proteome</keyword>
<dbReference type="Pfam" id="PF19328">
    <property type="entry name" value="DAP_DH_C"/>
    <property type="match status" value="1"/>
</dbReference>